<evidence type="ECO:0000256" key="3">
    <source>
        <dbReference type="ARBA" id="ARBA00023027"/>
    </source>
</evidence>
<keyword evidence="2 4" id="KW-0560">Oxidoreductase</keyword>
<feature type="domain" description="Aldehyde dehydrogenase" evidence="9">
    <location>
        <begin position="66"/>
        <end position="496"/>
    </location>
</feature>
<dbReference type="Pfam" id="PF00171">
    <property type="entry name" value="Aldedh"/>
    <property type="match status" value="1"/>
</dbReference>
<evidence type="ECO:0000256" key="2">
    <source>
        <dbReference type="ARBA" id="ARBA00023002"/>
    </source>
</evidence>
<dbReference type="InterPro" id="IPR016160">
    <property type="entry name" value="Ald_DH_CS_CYS"/>
</dbReference>
<dbReference type="FunFam" id="3.40.309.10:FF:000025">
    <property type="entry name" value="Aldehyde dehydrogenase"/>
    <property type="match status" value="1"/>
</dbReference>
<evidence type="ECO:0000256" key="7">
    <source>
        <dbReference type="RuleBase" id="RU003345"/>
    </source>
</evidence>
<dbReference type="GO" id="GO:0006081">
    <property type="term" value="P:aldehyde metabolic process"/>
    <property type="evidence" value="ECO:0007669"/>
    <property type="project" value="InterPro"/>
</dbReference>
<dbReference type="InterPro" id="IPR016162">
    <property type="entry name" value="Ald_DH_N"/>
</dbReference>
<dbReference type="Gene3D" id="3.40.309.10">
    <property type="entry name" value="Aldehyde Dehydrogenase, Chain A, domain 2"/>
    <property type="match status" value="1"/>
</dbReference>
<feature type="active site" evidence="5">
    <location>
        <position position="310"/>
    </location>
</feature>
<comment type="similarity">
    <text evidence="1 4 7">Belongs to the aldehyde dehydrogenase family.</text>
</comment>
<dbReference type="PIRSF" id="PIRSF036492">
    <property type="entry name" value="ALDH"/>
    <property type="match status" value="1"/>
</dbReference>
<feature type="compositionally biased region" description="Basic residues" evidence="8">
    <location>
        <begin position="9"/>
        <end position="18"/>
    </location>
</feature>
<dbReference type="InterPro" id="IPR029510">
    <property type="entry name" value="Ald_DH_CS_GLU"/>
</dbReference>
<protein>
    <recommendedName>
        <fullName evidence="4">Aldehyde dehydrogenase</fullName>
    </recommendedName>
</protein>
<evidence type="ECO:0000313" key="10">
    <source>
        <dbReference type="EMBL" id="RDW25904.1"/>
    </source>
</evidence>
<dbReference type="Gene3D" id="3.40.605.10">
    <property type="entry name" value="Aldehyde Dehydrogenase, Chain A, domain 1"/>
    <property type="match status" value="1"/>
</dbReference>
<dbReference type="PROSITE" id="PS00070">
    <property type="entry name" value="ALDEHYDE_DEHYDR_CYS"/>
    <property type="match status" value="1"/>
</dbReference>
<dbReference type="SUPFAM" id="SSF53720">
    <property type="entry name" value="ALDH-like"/>
    <property type="match status" value="1"/>
</dbReference>
<feature type="active site" evidence="5 6">
    <location>
        <position position="275"/>
    </location>
</feature>
<gene>
    <name evidence="10" type="ORF">B0I71DRAFT_131748</name>
</gene>
<dbReference type="PROSITE" id="PS00687">
    <property type="entry name" value="ALDEHYDE_DEHYDR_GLU"/>
    <property type="match status" value="1"/>
</dbReference>
<organism evidence="10 11">
    <name type="scientific">Yarrowia lipolytica</name>
    <name type="common">Candida lipolytica</name>
    <dbReference type="NCBI Taxonomy" id="4952"/>
    <lineage>
        <taxon>Eukaryota</taxon>
        <taxon>Fungi</taxon>
        <taxon>Dikarya</taxon>
        <taxon>Ascomycota</taxon>
        <taxon>Saccharomycotina</taxon>
        <taxon>Dipodascomycetes</taxon>
        <taxon>Dipodascales</taxon>
        <taxon>Dipodascales incertae sedis</taxon>
        <taxon>Yarrowia</taxon>
    </lineage>
</organism>
<dbReference type="GO" id="GO:0004029">
    <property type="term" value="F:aldehyde dehydrogenase (NAD+) activity"/>
    <property type="evidence" value="ECO:0007669"/>
    <property type="project" value="TreeGrafter"/>
</dbReference>
<dbReference type="PANTHER" id="PTHR43570">
    <property type="entry name" value="ALDEHYDE DEHYDROGENASE"/>
    <property type="match status" value="1"/>
</dbReference>
<feature type="compositionally biased region" description="Low complexity" evidence="8">
    <location>
        <begin position="20"/>
        <end position="35"/>
    </location>
</feature>
<evidence type="ECO:0000256" key="5">
    <source>
        <dbReference type="PIRSR" id="PIRSR036492-1"/>
    </source>
</evidence>
<dbReference type="GO" id="GO:0005737">
    <property type="term" value="C:cytoplasm"/>
    <property type="evidence" value="ECO:0007669"/>
    <property type="project" value="TreeGrafter"/>
</dbReference>
<proteinExistence type="inferred from homology"/>
<feature type="region of interest" description="Disordered" evidence="8">
    <location>
        <begin position="9"/>
        <end position="50"/>
    </location>
</feature>
<evidence type="ECO:0000256" key="1">
    <source>
        <dbReference type="ARBA" id="ARBA00009986"/>
    </source>
</evidence>
<dbReference type="AlphaFoldDB" id="A0A371C6G4"/>
<dbReference type="InterPro" id="IPR015590">
    <property type="entry name" value="Aldehyde_DH_dom"/>
</dbReference>
<accession>A0A371C6G4</accession>
<dbReference type="VEuPathDB" id="FungiDB:YALI1_B02194g"/>
<evidence type="ECO:0000259" key="9">
    <source>
        <dbReference type="Pfam" id="PF00171"/>
    </source>
</evidence>
<dbReference type="PANTHER" id="PTHR43570:SF16">
    <property type="entry name" value="ALDEHYDE DEHYDROGENASE TYPE III, ISOFORM Q"/>
    <property type="match status" value="1"/>
</dbReference>
<keyword evidence="3" id="KW-0520">NAD</keyword>
<dbReference type="Proteomes" id="UP000256601">
    <property type="component" value="Unassembled WGS sequence"/>
</dbReference>
<evidence type="ECO:0000313" key="11">
    <source>
        <dbReference type="Proteomes" id="UP000256601"/>
    </source>
</evidence>
<dbReference type="EMBL" id="KZ857335">
    <property type="protein sequence ID" value="RDW25904.1"/>
    <property type="molecule type" value="Genomic_DNA"/>
</dbReference>
<evidence type="ECO:0000256" key="6">
    <source>
        <dbReference type="PROSITE-ProRule" id="PRU10007"/>
    </source>
</evidence>
<dbReference type="CDD" id="cd07135">
    <property type="entry name" value="ALDH_F14-YMR110C"/>
    <property type="match status" value="1"/>
</dbReference>
<name>A0A371C6G4_YARLL</name>
<reference evidence="10 11" key="1">
    <citation type="submission" date="2018-07" db="EMBL/GenBank/DDBJ databases">
        <title>Draft Genome Assemblies for Five Robust Yarrowia lipolytica Strains Exhibiting High Lipid Production and Pentose Sugar Utilization and Sugar Alcohol Secretion from Undetoxified Lignocellulosic Biomass Hydrolysates.</title>
        <authorList>
            <consortium name="DOE Joint Genome Institute"/>
            <person name="Walker C."/>
            <person name="Ryu S."/>
            <person name="Na H."/>
            <person name="Zane M."/>
            <person name="LaButti K."/>
            <person name="Lipzen A."/>
            <person name="Haridas S."/>
            <person name="Barry K."/>
            <person name="Grigoriev I.V."/>
            <person name="Quarterman J."/>
            <person name="Slininger P."/>
            <person name="Dien B."/>
            <person name="Trinh C.T."/>
        </authorList>
    </citation>
    <scope>NUCLEOTIDE SEQUENCE [LARGE SCALE GENOMIC DNA]</scope>
    <source>
        <strain evidence="10 11">YB392</strain>
    </source>
</reference>
<dbReference type="InterPro" id="IPR016163">
    <property type="entry name" value="Ald_DH_C"/>
</dbReference>
<evidence type="ECO:0000256" key="4">
    <source>
        <dbReference type="PIRNR" id="PIRNR036492"/>
    </source>
</evidence>
<dbReference type="VEuPathDB" id="FungiDB:YALI0_B01298g"/>
<sequence>MITGFLRRLPRLLPHSRRMTTTATETPTTNVTPTTSLPKETASPGGTASVNTSFDWESICGKTPLEEIESDISRLKKTFRSGKTLDLDYRLDQIRNLAYAIRDNENKIRDAIKADLKRPDFETMAAEFSVQMGEFNYVVKNLPKWVKDEKVKGTSMAYWNSSPKIRKRPLGSVLVITPWNYPLILSVSPVLGAIAAGNTVALKMSEMSPNASKVIGDIMTAALDPQLFQCFFGGVPETTEILKHRWDKIMYTGNGKVGRIICEAANKYLTPVELELGGKSPVFVTKHCSNLEMAARRIIWGKFVNGGQTCVAPDYVLVCPEVHDKFVAACQKVLDKFYPNNSAESEMAHIATPLHYERLTGLLNSTRGKVVAGGTFNSATRFIAPTIVDGVDANDSLMQGELFGPLLPIVKAMSTEAACNFVLEHHPTPLAEYIFSDNNSEIDYIRDRVSSGGLVINDTLIHVGCVQAPFGGVGDSGNGGYHGKHTFDLFSHSQTVLRQPGWVEMLQKKRYPPYNKSNEKFVRRMVVPSPGFPREGDVRGFWSRLFN</sequence>
<dbReference type="InterPro" id="IPR012394">
    <property type="entry name" value="Aldehyde_DH_NAD(P)"/>
</dbReference>
<dbReference type="InterPro" id="IPR016161">
    <property type="entry name" value="Ald_DH/histidinol_DH"/>
</dbReference>
<dbReference type="FunFam" id="3.40.605.10:FF:000004">
    <property type="entry name" value="Aldehyde dehydrogenase"/>
    <property type="match status" value="1"/>
</dbReference>
<evidence type="ECO:0000256" key="8">
    <source>
        <dbReference type="SAM" id="MobiDB-lite"/>
    </source>
</evidence>